<reference evidence="2 3" key="1">
    <citation type="submission" date="2022-05" db="EMBL/GenBank/DDBJ databases">
        <title>Sporolactobacillus sp nov CPB3-1, isolated from tree bark (Mangifera indica L.).</title>
        <authorList>
            <person name="Phuengjayaem S."/>
            <person name="Tanasupawat S."/>
        </authorList>
    </citation>
    <scope>NUCLEOTIDE SEQUENCE [LARGE SCALE GENOMIC DNA]</scope>
    <source>
        <strain evidence="2 3">CPB3-1</strain>
    </source>
</reference>
<evidence type="ECO:0000313" key="3">
    <source>
        <dbReference type="Proteomes" id="UP001203004"/>
    </source>
</evidence>
<sequence>MKRRMILAVLLSVFLIIAGCGASTGDSGKKSHKPELTAAEALANVVKQTNKISNM</sequence>
<evidence type="ECO:0000256" key="1">
    <source>
        <dbReference type="SAM" id="SignalP"/>
    </source>
</evidence>
<comment type="caution">
    <text evidence="2">The sequence shown here is derived from an EMBL/GenBank/DDBJ whole genome shotgun (WGS) entry which is preliminary data.</text>
</comment>
<keyword evidence="3" id="KW-1185">Reference proteome</keyword>
<dbReference type="Proteomes" id="UP001203004">
    <property type="component" value="Unassembled WGS sequence"/>
</dbReference>
<dbReference type="EMBL" id="JAMAST010000003">
    <property type="protein sequence ID" value="MCL1631238.1"/>
    <property type="molecule type" value="Genomic_DNA"/>
</dbReference>
<organism evidence="2 3">
    <name type="scientific">Sporolactobacillus mangiferae</name>
    <dbReference type="NCBI Taxonomy" id="2940498"/>
    <lineage>
        <taxon>Bacteria</taxon>
        <taxon>Bacillati</taxon>
        <taxon>Bacillota</taxon>
        <taxon>Bacilli</taxon>
        <taxon>Bacillales</taxon>
        <taxon>Sporolactobacillaceae</taxon>
        <taxon>Sporolactobacillus</taxon>
    </lineage>
</organism>
<keyword evidence="1" id="KW-0732">Signal</keyword>
<dbReference type="RefSeq" id="WP_249098815.1">
    <property type="nucleotide sequence ID" value="NZ_JAMAST010000003.1"/>
</dbReference>
<proteinExistence type="predicted"/>
<evidence type="ECO:0000313" key="2">
    <source>
        <dbReference type="EMBL" id="MCL1631238.1"/>
    </source>
</evidence>
<protein>
    <submittedName>
        <fullName evidence="2">Uncharacterized protein</fullName>
    </submittedName>
</protein>
<accession>A0ABT0M9C6</accession>
<name>A0ABT0M9C6_9BACL</name>
<feature type="chain" id="PRO_5047096459" evidence="1">
    <location>
        <begin position="23"/>
        <end position="55"/>
    </location>
</feature>
<dbReference type="PROSITE" id="PS51257">
    <property type="entry name" value="PROKAR_LIPOPROTEIN"/>
    <property type="match status" value="1"/>
</dbReference>
<gene>
    <name evidence="2" type="ORF">M3N64_04655</name>
</gene>
<feature type="signal peptide" evidence="1">
    <location>
        <begin position="1"/>
        <end position="22"/>
    </location>
</feature>